<gene>
    <name evidence="6" type="ORF">BC748_2354</name>
</gene>
<dbReference type="Gene3D" id="2.40.170.20">
    <property type="entry name" value="TonB-dependent receptor, beta-barrel domain"/>
    <property type="match status" value="1"/>
</dbReference>
<keyword evidence="3" id="KW-0998">Cell outer membrane</keyword>
<dbReference type="Gene3D" id="2.60.40.10">
    <property type="entry name" value="Immunoglobulins"/>
    <property type="match status" value="1"/>
</dbReference>
<dbReference type="Proteomes" id="UP000295260">
    <property type="component" value="Unassembled WGS sequence"/>
</dbReference>
<evidence type="ECO:0000313" key="7">
    <source>
        <dbReference type="Proteomes" id="UP000295260"/>
    </source>
</evidence>
<keyword evidence="7" id="KW-1185">Reference proteome</keyword>
<dbReference type="GO" id="GO:0009279">
    <property type="term" value="C:cell outer membrane"/>
    <property type="evidence" value="ECO:0007669"/>
    <property type="project" value="UniProtKB-SubCell"/>
</dbReference>
<dbReference type="AlphaFoldDB" id="A0A4R6Q869"/>
<evidence type="ECO:0000256" key="2">
    <source>
        <dbReference type="ARBA" id="ARBA00023136"/>
    </source>
</evidence>
<proteinExistence type="predicted"/>
<dbReference type="Pfam" id="PF13620">
    <property type="entry name" value="CarboxypepD_reg"/>
    <property type="match status" value="1"/>
</dbReference>
<dbReference type="InterPro" id="IPR041700">
    <property type="entry name" value="OMP_b-brl_3"/>
</dbReference>
<evidence type="ECO:0000256" key="4">
    <source>
        <dbReference type="SAM" id="SignalP"/>
    </source>
</evidence>
<protein>
    <submittedName>
        <fullName evidence="6">Outer membrane receptor protein involved in Fe transport</fullName>
    </submittedName>
</protein>
<dbReference type="Gene3D" id="2.170.130.10">
    <property type="entry name" value="TonB-dependent receptor, plug domain"/>
    <property type="match status" value="1"/>
</dbReference>
<dbReference type="RefSeq" id="WP_133533586.1">
    <property type="nucleotide sequence ID" value="NZ_SNXR01000015.1"/>
</dbReference>
<feature type="signal peptide" evidence="4">
    <location>
        <begin position="1"/>
        <end position="17"/>
    </location>
</feature>
<evidence type="ECO:0000256" key="1">
    <source>
        <dbReference type="ARBA" id="ARBA00004442"/>
    </source>
</evidence>
<feature type="domain" description="Outer membrane protein beta-barrel" evidence="5">
    <location>
        <begin position="373"/>
        <end position="775"/>
    </location>
</feature>
<dbReference type="Pfam" id="PF14905">
    <property type="entry name" value="OMP_b-brl_3"/>
    <property type="match status" value="1"/>
</dbReference>
<keyword evidence="4" id="KW-0732">Signal</keyword>
<comment type="caution">
    <text evidence="6">The sequence shown here is derived from an EMBL/GenBank/DDBJ whole genome shotgun (WGS) entry which is preliminary data.</text>
</comment>
<evidence type="ECO:0000259" key="5">
    <source>
        <dbReference type="Pfam" id="PF14905"/>
    </source>
</evidence>
<accession>A0A4R6Q869</accession>
<dbReference type="SUPFAM" id="SSF49478">
    <property type="entry name" value="Cna protein B-type domain"/>
    <property type="match status" value="1"/>
</dbReference>
<sequence>MKHLYFLFLLLSSIAGAQNFSITGKVELDNGEKIPTISVLLYPENSQTLVKAIVTDANGSYVFNNIKTGNYYVKVSYLGYQNYTTATLNVIDKNIEVPIIRLSKSAEELKEVVIKKEKPMVQVLADKTVFNVENTINATGTSGFELLRKAPGVVIDNNDNLIVEGKSGVLIYIDGKQSFLSGSDLTNYLKTIQATDIEAVEIITQPSSKYDAAGNAGIVNIKLKKNKNFGTNGTISSGFNVGRFGTSVNSISFNNRNKKNNFYGSYSNRFGRNYGFINLYREQSNTLFDSRSTSVYENNANNLKFGYDYYANSKNTFGVVVSGNFNNSFSNGKTRTPIKQINATTIDSILIAKGDASNNNYNLYSNINYRYQDTSGTTFSSDFDYGKYNSDRNNYQPNFYYNNTESMILSESINSQNTPILIDILSLKSDYEQRLFKGKFGAGFKTSLVKTDNTFDVFNYENGEPIFNTNLSNRFEFNENINAVYMNYNRLYKKFNFQVGLRVENTNSDGKLISTQQNENERVKRNYTDLFPSGGITYQANDNNSIALLFSSRIERPSYQSLNPFENQIDELSFQKGNPFLKPQYTTNIKVSHTYKYTLNTTLSYSYITDFFAQVTEAVGDTKNFLITRNVANQEIINLGISYPFKVKEWWNVYMSVNAYQSKYIPTNDSFTGLTQETFSFYGQNNFSLPKNFNLEVSGWYSSPSVWGGTYRTKGLGSLDLAVQKQFMNKRLTARLAFSDVLFTSPWNGRATFPNLVIRGDGGSDSRQVRFNLSYNFGSEQIKRAQNRNTGLEDEKNRIGN</sequence>
<comment type="subcellular location">
    <subcellularLocation>
        <location evidence="1">Cell outer membrane</location>
    </subcellularLocation>
</comment>
<dbReference type="InterPro" id="IPR013783">
    <property type="entry name" value="Ig-like_fold"/>
</dbReference>
<dbReference type="EMBL" id="SNXR01000015">
    <property type="protein sequence ID" value="TDP58315.1"/>
    <property type="molecule type" value="Genomic_DNA"/>
</dbReference>
<keyword evidence="2" id="KW-0472">Membrane</keyword>
<feature type="chain" id="PRO_5020483603" evidence="4">
    <location>
        <begin position="18"/>
        <end position="801"/>
    </location>
</feature>
<dbReference type="OrthoDB" id="8764943at2"/>
<dbReference type="InterPro" id="IPR036942">
    <property type="entry name" value="Beta-barrel_TonB_sf"/>
</dbReference>
<evidence type="ECO:0000256" key="3">
    <source>
        <dbReference type="ARBA" id="ARBA00023237"/>
    </source>
</evidence>
<dbReference type="SUPFAM" id="SSF56935">
    <property type="entry name" value="Porins"/>
    <property type="match status" value="1"/>
</dbReference>
<reference evidence="6 7" key="1">
    <citation type="submission" date="2019-03" db="EMBL/GenBank/DDBJ databases">
        <title>Genomic Encyclopedia of Archaeal and Bacterial Type Strains, Phase II (KMG-II): from individual species to whole genera.</title>
        <authorList>
            <person name="Goeker M."/>
        </authorList>
    </citation>
    <scope>NUCLEOTIDE SEQUENCE [LARGE SCALE GENOMIC DNA]</scope>
    <source>
        <strain evidence="6 7">DSM 25687</strain>
    </source>
</reference>
<dbReference type="InterPro" id="IPR037066">
    <property type="entry name" value="Plug_dom_sf"/>
</dbReference>
<keyword evidence="6" id="KW-0675">Receptor</keyword>
<organism evidence="6 7">
    <name type="scientific">Flavobacterium dankookense</name>
    <dbReference type="NCBI Taxonomy" id="706186"/>
    <lineage>
        <taxon>Bacteria</taxon>
        <taxon>Pseudomonadati</taxon>
        <taxon>Bacteroidota</taxon>
        <taxon>Flavobacteriia</taxon>
        <taxon>Flavobacteriales</taxon>
        <taxon>Flavobacteriaceae</taxon>
        <taxon>Flavobacterium</taxon>
    </lineage>
</organism>
<evidence type="ECO:0000313" key="6">
    <source>
        <dbReference type="EMBL" id="TDP58315.1"/>
    </source>
</evidence>
<name>A0A4R6Q869_9FLAO</name>